<dbReference type="Proteomes" id="UP000316806">
    <property type="component" value="Chromosome"/>
</dbReference>
<evidence type="ECO:0000313" key="3">
    <source>
        <dbReference type="Proteomes" id="UP000316806"/>
    </source>
</evidence>
<proteinExistence type="predicted"/>
<dbReference type="AlphaFoldDB" id="A0A516RJ24"/>
<dbReference type="EMBL" id="CP040916">
    <property type="protein sequence ID" value="QDQ15650.1"/>
    <property type="molecule type" value="Genomic_DNA"/>
</dbReference>
<evidence type="ECO:0000313" key="2">
    <source>
        <dbReference type="EMBL" id="QDQ15650.1"/>
    </source>
</evidence>
<feature type="transmembrane region" description="Helical" evidence="1">
    <location>
        <begin position="235"/>
        <end position="259"/>
    </location>
</feature>
<feature type="transmembrane region" description="Helical" evidence="1">
    <location>
        <begin position="111"/>
        <end position="137"/>
    </location>
</feature>
<gene>
    <name evidence="2" type="ORF">FH965_38080</name>
</gene>
<dbReference type="Pfam" id="PF12730">
    <property type="entry name" value="ABC2_membrane_4"/>
    <property type="match status" value="1"/>
</dbReference>
<keyword evidence="1" id="KW-0812">Transmembrane</keyword>
<dbReference type="GO" id="GO:0005886">
    <property type="term" value="C:plasma membrane"/>
    <property type="evidence" value="ECO:0007669"/>
    <property type="project" value="UniProtKB-SubCell"/>
</dbReference>
<feature type="transmembrane region" description="Helical" evidence="1">
    <location>
        <begin position="192"/>
        <end position="215"/>
    </location>
</feature>
<name>A0A516RJ24_STRST</name>
<organism evidence="2 3">
    <name type="scientific">Streptomyces spectabilis</name>
    <dbReference type="NCBI Taxonomy" id="68270"/>
    <lineage>
        <taxon>Bacteria</taxon>
        <taxon>Bacillati</taxon>
        <taxon>Actinomycetota</taxon>
        <taxon>Actinomycetes</taxon>
        <taxon>Kitasatosporales</taxon>
        <taxon>Streptomycetaceae</taxon>
        <taxon>Streptomyces</taxon>
    </lineage>
</organism>
<dbReference type="GO" id="GO:0140359">
    <property type="term" value="F:ABC-type transporter activity"/>
    <property type="evidence" value="ECO:0007669"/>
    <property type="project" value="InterPro"/>
</dbReference>
<sequence>MTTLTTTHAPARYGFRQAARMEWVKLRTLRSTYYTLLLTVVSMVAIGVVTMANTKAPSPDKAATFDPTNNVLAGVALGQLLIGVLGVLIVTGEYSSGSIRSTLAALPDRRLLLTAKASVYGGMVLLVGEAVAFLTFFAGRAALADGVPRPDLGDAGVLRAVLMSGAYPGMIGLMGLGIGAITRHTASAISSLVGVTFVLPALIGGISGPTVAKYFPTMIAGNSLAVAKPVSDMLAPWTGCAVLCLYTAVVLGVGARLLARRDA</sequence>
<keyword evidence="1" id="KW-0472">Membrane</keyword>
<feature type="transmembrane region" description="Helical" evidence="1">
    <location>
        <begin position="33"/>
        <end position="51"/>
    </location>
</feature>
<protein>
    <submittedName>
        <fullName evidence="2">ABC transporter permease</fullName>
    </submittedName>
</protein>
<evidence type="ECO:0000256" key="1">
    <source>
        <dbReference type="SAM" id="Phobius"/>
    </source>
</evidence>
<accession>A0A516RJ24</accession>
<keyword evidence="1" id="KW-1133">Transmembrane helix</keyword>
<reference evidence="2 3" key="1">
    <citation type="journal article" date="2019" name="J. Ind. Microbiol. Biotechnol.">
        <title>The complete genomic sequence of Streptomyces spectabilis NRRL-2792 and identification of secondary metabolite biosynthetic gene clusters.</title>
        <authorList>
            <person name="Sinha A."/>
            <person name="Phillips-Salemka S."/>
            <person name="Niraula T.A."/>
            <person name="Short K.A."/>
            <person name="Niraula N.P."/>
        </authorList>
    </citation>
    <scope>NUCLEOTIDE SEQUENCE [LARGE SCALE GENOMIC DNA]</scope>
    <source>
        <strain evidence="2 3">NRRL 2792</strain>
    </source>
</reference>
<dbReference type="RefSeq" id="WP_144322852.1">
    <property type="nucleotide sequence ID" value="NZ_CP040916.1"/>
</dbReference>
<feature type="transmembrane region" description="Helical" evidence="1">
    <location>
        <begin position="157"/>
        <end position="180"/>
    </location>
</feature>
<feature type="transmembrane region" description="Helical" evidence="1">
    <location>
        <begin position="71"/>
        <end position="90"/>
    </location>
</feature>